<dbReference type="GO" id="GO:0009897">
    <property type="term" value="C:external side of plasma membrane"/>
    <property type="evidence" value="ECO:0007669"/>
    <property type="project" value="TreeGrafter"/>
</dbReference>
<dbReference type="GO" id="GO:0033627">
    <property type="term" value="P:cell adhesion mediated by integrin"/>
    <property type="evidence" value="ECO:0007669"/>
    <property type="project" value="TreeGrafter"/>
</dbReference>
<evidence type="ECO:0008006" key="6">
    <source>
        <dbReference type="Google" id="ProtNLM"/>
    </source>
</evidence>
<reference evidence="4 5" key="1">
    <citation type="submission" date="2019-06" db="EMBL/GenBank/DDBJ databases">
        <title>Metagenome assembled Genome of Spiribacter salinus SL48-SHIP from the microbial mat of Salt Lake 48 (Novosibirsk region, Russia).</title>
        <authorList>
            <person name="Shipova A."/>
            <person name="Rozanov A.S."/>
            <person name="Bryanskaya A.V."/>
            <person name="Peltek S.E."/>
        </authorList>
    </citation>
    <scope>NUCLEOTIDE SEQUENCE [LARGE SCALE GENOMIC DNA]</scope>
    <source>
        <strain evidence="4">SL48-SHIP-2</strain>
    </source>
</reference>
<dbReference type="InterPro" id="IPR000413">
    <property type="entry name" value="Integrin_alpha"/>
</dbReference>
<dbReference type="PANTHER" id="PTHR23220">
    <property type="entry name" value="INTEGRIN ALPHA"/>
    <property type="match status" value="1"/>
</dbReference>
<dbReference type="PRINTS" id="PR01185">
    <property type="entry name" value="INTEGRINA"/>
</dbReference>
<evidence type="ECO:0000256" key="1">
    <source>
        <dbReference type="ARBA" id="ARBA00022729"/>
    </source>
</evidence>
<dbReference type="Pfam" id="PF01839">
    <property type="entry name" value="FG-GAP"/>
    <property type="match status" value="4"/>
</dbReference>
<dbReference type="GO" id="GO:0008305">
    <property type="term" value="C:integrin complex"/>
    <property type="evidence" value="ECO:0007669"/>
    <property type="project" value="InterPro"/>
</dbReference>
<feature type="non-terminal residue" evidence="4">
    <location>
        <position position="732"/>
    </location>
</feature>
<dbReference type="EMBL" id="VIFK01000372">
    <property type="protein sequence ID" value="TQE95590.1"/>
    <property type="molecule type" value="Genomic_DNA"/>
</dbReference>
<dbReference type="GO" id="GO:0007229">
    <property type="term" value="P:integrin-mediated signaling pathway"/>
    <property type="evidence" value="ECO:0007669"/>
    <property type="project" value="TreeGrafter"/>
</dbReference>
<dbReference type="Gene3D" id="2.130.10.130">
    <property type="entry name" value="Integrin alpha, N-terminal"/>
    <property type="match status" value="3"/>
</dbReference>
<dbReference type="InterPro" id="IPR013519">
    <property type="entry name" value="Int_alpha_beta-p"/>
</dbReference>
<accession>A0A540VFN7</accession>
<evidence type="ECO:0000313" key="4">
    <source>
        <dbReference type="EMBL" id="TQE95590.1"/>
    </source>
</evidence>
<organism evidence="4 5">
    <name type="scientific">Spiribacter salinus</name>
    <dbReference type="NCBI Taxonomy" id="1335746"/>
    <lineage>
        <taxon>Bacteria</taxon>
        <taxon>Pseudomonadati</taxon>
        <taxon>Pseudomonadota</taxon>
        <taxon>Gammaproteobacteria</taxon>
        <taxon>Chromatiales</taxon>
        <taxon>Ectothiorhodospiraceae</taxon>
        <taxon>Spiribacter</taxon>
    </lineage>
</organism>
<dbReference type="GO" id="GO:0007160">
    <property type="term" value="P:cell-matrix adhesion"/>
    <property type="evidence" value="ECO:0007669"/>
    <property type="project" value="TreeGrafter"/>
</dbReference>
<name>A0A540VFN7_9GAMM</name>
<keyword evidence="3" id="KW-0325">Glycoprotein</keyword>
<dbReference type="Proteomes" id="UP000315400">
    <property type="component" value="Unassembled WGS sequence"/>
</dbReference>
<dbReference type="GO" id="GO:0005178">
    <property type="term" value="F:integrin binding"/>
    <property type="evidence" value="ECO:0007669"/>
    <property type="project" value="TreeGrafter"/>
</dbReference>
<dbReference type="SUPFAM" id="SSF69318">
    <property type="entry name" value="Integrin alpha N-terminal domain"/>
    <property type="match status" value="2"/>
</dbReference>
<evidence type="ECO:0000313" key="5">
    <source>
        <dbReference type="Proteomes" id="UP000315400"/>
    </source>
</evidence>
<proteinExistence type="predicted"/>
<dbReference type="GO" id="GO:0098609">
    <property type="term" value="P:cell-cell adhesion"/>
    <property type="evidence" value="ECO:0007669"/>
    <property type="project" value="TreeGrafter"/>
</dbReference>
<dbReference type="InterPro" id="IPR028994">
    <property type="entry name" value="Integrin_alpha_N"/>
</dbReference>
<sequence length="732" mass="73801">MQYRTATTLSPSLIDWPFYAAVGALSALLLWALALPVYAQTPGEVLSLQRISNGTGGLPIILEDSGFGRGAVGLGDVDGDGVPDVLVGDAFDDDGASGAGAAYVLFLNVDGTVKTYQKISNGTGGLSPGTLSENDQFGFGAAGLGDVDGDGVPDILIGARRDNDGASGAGAAYVLFLNVDGTVKAQQKISNGTGGLPSGTLAEGDRFGVGAAKIGDVDGDGVSDVLVGASEYYASGPNAAGAAYVLFMNTNGTVKAYQKISNGTGGLPGGTIAEEDQFGFSTAGLGDLDGDGVPDVLIGARGDDDGAASAGAAYVVFLNTDGTVKAYQKISNETGGLPFGTLEDFSGFGISTAGLGDIDGDGVPDVLVGAWGDSDGAAIAGAAYVLFLNADGTVKAQQKISNGTGGLPSGMLAEGARFGVGAAKIGDVDGDGVPDILVGALQQGDGAGAAYVLSLAGSPTCVTGPGLVSYGATGVAIDFATGTTGSGACLVVSRFDDPPTGADGVPSGNNISNYRIVITADAGLTVGSDTEVLFDVSRFGGITAPDDVTVYSRPDVGTGAFIDLPTFVETSNGTTELVSTVDGFSEFIFASDTNPLPVELSAFDATLSGEDAVLVWETVSEANNAGFEVQRANGSVDQSVETSHWGVSTGTTWQTIARLEGAGTTDTPQSYRFTDTEMPYAADSLRYRLRQIDTDGTESFSEPVTIARQVTQAELLPTYPNPASGQATVRFA</sequence>
<keyword evidence="2" id="KW-0677">Repeat</keyword>
<evidence type="ECO:0000256" key="3">
    <source>
        <dbReference type="ARBA" id="ARBA00023180"/>
    </source>
</evidence>
<keyword evidence="1" id="KW-0732">Signal</keyword>
<gene>
    <name evidence="4" type="ORF">FKY71_17035</name>
</gene>
<dbReference type="InterPro" id="IPR013517">
    <property type="entry name" value="FG-GAP"/>
</dbReference>
<evidence type="ECO:0000256" key="2">
    <source>
        <dbReference type="ARBA" id="ARBA00022737"/>
    </source>
</evidence>
<dbReference type="PROSITE" id="PS51470">
    <property type="entry name" value="FG_GAP"/>
    <property type="match status" value="6"/>
</dbReference>
<dbReference type="PANTHER" id="PTHR23220:SF122">
    <property type="entry name" value="INTEGRIN ALPHA-PS1"/>
    <property type="match status" value="1"/>
</dbReference>
<comment type="caution">
    <text evidence="4">The sequence shown here is derived from an EMBL/GenBank/DDBJ whole genome shotgun (WGS) entry which is preliminary data.</text>
</comment>
<protein>
    <recommendedName>
        <fullName evidence="6">VCBS repeat-containing protein</fullName>
    </recommendedName>
</protein>
<dbReference type="SMART" id="SM00191">
    <property type="entry name" value="Int_alpha"/>
    <property type="match status" value="6"/>
</dbReference>
<dbReference type="AlphaFoldDB" id="A0A540VFN7"/>